<feature type="transmembrane region" description="Helical" evidence="2">
    <location>
        <begin position="562"/>
        <end position="585"/>
    </location>
</feature>
<feature type="region of interest" description="Disordered" evidence="1">
    <location>
        <begin position="882"/>
        <end position="927"/>
    </location>
</feature>
<feature type="transmembrane region" description="Helical" evidence="2">
    <location>
        <begin position="807"/>
        <end position="827"/>
    </location>
</feature>
<feature type="signal peptide" evidence="3">
    <location>
        <begin position="1"/>
        <end position="19"/>
    </location>
</feature>
<keyword evidence="5" id="KW-1185">Reference proteome</keyword>
<feature type="transmembrane region" description="Helical" evidence="2">
    <location>
        <begin position="782"/>
        <end position="801"/>
    </location>
</feature>
<dbReference type="InterPro" id="IPR011043">
    <property type="entry name" value="Gal_Oxase/kelch_b-propeller"/>
</dbReference>
<name>A0A8I3ADL7_9AGAM</name>
<dbReference type="SUPFAM" id="SSF117281">
    <property type="entry name" value="Kelch motif"/>
    <property type="match status" value="1"/>
</dbReference>
<evidence type="ECO:0000313" key="4">
    <source>
        <dbReference type="EMBL" id="KAG6378561.1"/>
    </source>
</evidence>
<proteinExistence type="predicted"/>
<feature type="transmembrane region" description="Helical" evidence="2">
    <location>
        <begin position="485"/>
        <end position="505"/>
    </location>
</feature>
<evidence type="ECO:0000313" key="5">
    <source>
        <dbReference type="Proteomes" id="UP000683000"/>
    </source>
</evidence>
<dbReference type="Gene3D" id="2.120.10.80">
    <property type="entry name" value="Kelch-type beta propeller"/>
    <property type="match status" value="2"/>
</dbReference>
<keyword evidence="3" id="KW-0732">Signal</keyword>
<accession>A0A8I3ADL7</accession>
<feature type="compositionally biased region" description="Low complexity" evidence="1">
    <location>
        <begin position="621"/>
        <end position="630"/>
    </location>
</feature>
<evidence type="ECO:0000256" key="1">
    <source>
        <dbReference type="SAM" id="MobiDB-lite"/>
    </source>
</evidence>
<dbReference type="Proteomes" id="UP000683000">
    <property type="component" value="Unassembled WGS sequence"/>
</dbReference>
<keyword evidence="2" id="KW-1133">Transmembrane helix</keyword>
<dbReference type="AlphaFoldDB" id="A0A8I3ADL7"/>
<sequence length="945" mass="101580">MRLLVPLLLFLPLPAAAQAISTSMPVPPLQWLNITNLLQGTSVPPLKYPSIGYDDGSRTLLIFGGESSSGIPTSQTFLLDFDTNTWALPNPQAELPTNAPPARYMAVSGDDFSSSYRHAHLLLGGKDINGKPLSDVWEFDYINQFWSQVTVTPPVPLPRWSASGGRDYRTPPDSTSTNNTFYMSGGTNGQSTFPIDEVWQFKISGTLSSNLATNNTFGSWSNQTFGNIAGSSVNQASAVLGTSIISISGCNTTADSSDLCADSNSYVVNAGSSSEITPPPCPVPRYGGALVFNPSSASSSFASQVFLILGTFNSSYWDDQGGLRRGEVAVLDAETGAWTRILPAGDPGTSGIPTFPTPREGAVAYSFSEALVGSNRNGAADTIVFGGQDENGTYLNEVWILRAYNGVVTASNSSWGGPSGQLETGINANGAGVTIQYMTQCASQLKSVPTTTSSSSTSSATSTSKATSTATPKSFLYDVSFVHKLTAPLSMALLLPAILLVRLAPAKVMRPTGGKGPLVYLAWVIAVLAYGLGLTGLVTSFTSGRPMMVVRKRSASGSILKTGHGIAGLILAIALYGVVPSLYFLSFFRSAPRRPQKEVIDRSEVAASRANSVDTAEKLASSATPQQTQYPPSPPASPRARLHSWGGSSFWLGRRSREGRVSTDSESMHSAGPQRAFEVVNRPARIRRASINGLAYPNIEIYQRVPVVPRSLGDVDWLDRRRSLNAVNELDYVVNHGRTQGLPSGSTPNTADMLSTRALVPAPPFPRATYELPSPFELSIRILSHMLVFALCGLSLVALWYHAPMSLFAVSLLWTAIFYISLFALAWHGRPRKSLLTTLVARVRGPPPQPAPSPGTPTSRPLSIGTDQYPFPTDTRGPYLHQPLYRATGHDDVSTSQGPRSVDTDDDEDDIDEDTRQRRIEEEMGRREVSIVTVPKRRLWITNPS</sequence>
<evidence type="ECO:0000256" key="2">
    <source>
        <dbReference type="SAM" id="Phobius"/>
    </source>
</evidence>
<reference evidence="4" key="1">
    <citation type="submission" date="2021-03" db="EMBL/GenBank/DDBJ databases">
        <title>Evolutionary innovations through gain and loss of genes in the ectomycorrhizal Boletales.</title>
        <authorList>
            <person name="Wu G."/>
            <person name="Miyauchi S."/>
            <person name="Morin E."/>
            <person name="Yang Z.-L."/>
            <person name="Xu J."/>
            <person name="Martin F.M."/>
        </authorList>
    </citation>
    <scope>NUCLEOTIDE SEQUENCE</scope>
    <source>
        <strain evidence="4">BR01</strain>
    </source>
</reference>
<feature type="compositionally biased region" description="Basic and acidic residues" evidence="1">
    <location>
        <begin position="914"/>
        <end position="927"/>
    </location>
</feature>
<protein>
    <submittedName>
        <fullName evidence="4">Uncharacterized protein</fullName>
    </submittedName>
</protein>
<evidence type="ECO:0000256" key="3">
    <source>
        <dbReference type="SAM" id="SignalP"/>
    </source>
</evidence>
<feature type="region of interest" description="Disordered" evidence="1">
    <location>
        <begin position="616"/>
        <end position="640"/>
    </location>
</feature>
<feature type="chain" id="PRO_5034308848" evidence="3">
    <location>
        <begin position="20"/>
        <end position="945"/>
    </location>
</feature>
<dbReference type="SUPFAM" id="SSF50965">
    <property type="entry name" value="Galactose oxidase, central domain"/>
    <property type="match status" value="1"/>
</dbReference>
<keyword evidence="2" id="KW-0812">Transmembrane</keyword>
<keyword evidence="2" id="KW-0472">Membrane</keyword>
<feature type="compositionally biased region" description="Acidic residues" evidence="1">
    <location>
        <begin position="904"/>
        <end position="913"/>
    </location>
</feature>
<dbReference type="EMBL" id="JAGFBS010000006">
    <property type="protein sequence ID" value="KAG6378561.1"/>
    <property type="molecule type" value="Genomic_DNA"/>
</dbReference>
<dbReference type="OrthoDB" id="10250130at2759"/>
<organism evidence="4 5">
    <name type="scientific">Boletus reticuloceps</name>
    <dbReference type="NCBI Taxonomy" id="495285"/>
    <lineage>
        <taxon>Eukaryota</taxon>
        <taxon>Fungi</taxon>
        <taxon>Dikarya</taxon>
        <taxon>Basidiomycota</taxon>
        <taxon>Agaricomycotina</taxon>
        <taxon>Agaricomycetes</taxon>
        <taxon>Agaricomycetidae</taxon>
        <taxon>Boletales</taxon>
        <taxon>Boletineae</taxon>
        <taxon>Boletaceae</taxon>
        <taxon>Boletoideae</taxon>
        <taxon>Boletus</taxon>
    </lineage>
</organism>
<gene>
    <name evidence="4" type="ORF">JVT61DRAFT_12826</name>
</gene>
<comment type="caution">
    <text evidence="4">The sequence shown here is derived from an EMBL/GenBank/DDBJ whole genome shotgun (WGS) entry which is preliminary data.</text>
</comment>
<dbReference type="PANTHER" id="PTHR23244">
    <property type="entry name" value="KELCH REPEAT DOMAIN"/>
    <property type="match status" value="1"/>
</dbReference>
<feature type="transmembrane region" description="Helical" evidence="2">
    <location>
        <begin position="517"/>
        <end position="542"/>
    </location>
</feature>
<feature type="region of interest" description="Disordered" evidence="1">
    <location>
        <begin position="844"/>
        <end position="868"/>
    </location>
</feature>
<feature type="compositionally biased region" description="Pro residues" evidence="1">
    <location>
        <begin position="845"/>
        <end position="855"/>
    </location>
</feature>
<dbReference type="InterPro" id="IPR015915">
    <property type="entry name" value="Kelch-typ_b-propeller"/>
</dbReference>